<feature type="domain" description="Uncharacterized protein TP-0789" evidence="2">
    <location>
        <begin position="95"/>
        <end position="211"/>
    </location>
</feature>
<dbReference type="RefSeq" id="WP_234044696.1">
    <property type="nucleotide sequence ID" value="NZ_JAENII010000007.1"/>
</dbReference>
<evidence type="ECO:0000313" key="3">
    <source>
        <dbReference type="EMBL" id="MBK1827383.1"/>
    </source>
</evidence>
<evidence type="ECO:0000313" key="4">
    <source>
        <dbReference type="Proteomes" id="UP000658278"/>
    </source>
</evidence>
<reference evidence="3" key="1">
    <citation type="submission" date="2021-01" db="EMBL/GenBank/DDBJ databases">
        <title>Modified the classification status of verrucomicrobia.</title>
        <authorList>
            <person name="Feng X."/>
        </authorList>
    </citation>
    <scope>NUCLEOTIDE SEQUENCE</scope>
    <source>
        <strain evidence="3">KCTC 22201</strain>
    </source>
</reference>
<dbReference type="Proteomes" id="UP000658278">
    <property type="component" value="Unassembled WGS sequence"/>
</dbReference>
<sequence>MINVSRIFPVLCLLLLGHATAQDAAQLMERARMAATLQNNDLRGTIRQGRTKTDVSLFLRGKDIQFTTGAGQQRFHMRLGDDKFDLFEIINGKTVAFPDNKLRQPIAGSDLTYEDLSMRFFYWPNPKLEGGERVRTHDCWKIRINNPGRTGDYGLVYVWVHKKFGAFMKVEGFDRQGNKLKQFTVEEVMKLSDGTHTLKQMKVSSIRGGKTVSHSYLEFDKPTRPAPKGAR</sequence>
<name>A0A934RCV2_9BACT</name>
<organism evidence="3 4">
    <name type="scientific">Haloferula rosea</name>
    <dbReference type="NCBI Taxonomy" id="490093"/>
    <lineage>
        <taxon>Bacteria</taxon>
        <taxon>Pseudomonadati</taxon>
        <taxon>Verrucomicrobiota</taxon>
        <taxon>Verrucomicrobiia</taxon>
        <taxon>Verrucomicrobiales</taxon>
        <taxon>Verrucomicrobiaceae</taxon>
        <taxon>Haloferula</taxon>
    </lineage>
</organism>
<keyword evidence="4" id="KW-1185">Reference proteome</keyword>
<accession>A0A934RCV2</accession>
<dbReference type="Pfam" id="PF17131">
    <property type="entry name" value="LolA_like"/>
    <property type="match status" value="1"/>
</dbReference>
<evidence type="ECO:0000256" key="1">
    <source>
        <dbReference type="SAM" id="SignalP"/>
    </source>
</evidence>
<feature type="chain" id="PRO_5036783467" evidence="1">
    <location>
        <begin position="22"/>
        <end position="231"/>
    </location>
</feature>
<comment type="caution">
    <text evidence="3">The sequence shown here is derived from an EMBL/GenBank/DDBJ whole genome shotgun (WGS) entry which is preliminary data.</text>
</comment>
<proteinExistence type="predicted"/>
<dbReference type="Gene3D" id="2.50.20.10">
    <property type="entry name" value="Lipoprotein localisation LolA/LolB/LppX"/>
    <property type="match status" value="1"/>
</dbReference>
<dbReference type="EMBL" id="JAENII010000007">
    <property type="protein sequence ID" value="MBK1827383.1"/>
    <property type="molecule type" value="Genomic_DNA"/>
</dbReference>
<gene>
    <name evidence="3" type="ORF">JIN81_10140</name>
</gene>
<feature type="signal peptide" evidence="1">
    <location>
        <begin position="1"/>
        <end position="21"/>
    </location>
</feature>
<keyword evidence="3" id="KW-0449">Lipoprotein</keyword>
<evidence type="ECO:0000259" key="2">
    <source>
        <dbReference type="Pfam" id="PF17131"/>
    </source>
</evidence>
<protein>
    <submittedName>
        <fullName evidence="3">Outer membrane lipoprotein-sorting protein</fullName>
    </submittedName>
</protein>
<keyword evidence="1" id="KW-0732">Signal</keyword>
<dbReference type="AlphaFoldDB" id="A0A934RCV2"/>
<dbReference type="InterPro" id="IPR033399">
    <property type="entry name" value="TP_0789-like"/>
</dbReference>